<evidence type="ECO:0000256" key="1">
    <source>
        <dbReference type="SAM" id="SignalP"/>
    </source>
</evidence>
<accession>A0ABQ9S5U5</accession>
<organism evidence="2 3">
    <name type="scientific">Colletotrichum paranaense</name>
    <dbReference type="NCBI Taxonomy" id="1914294"/>
    <lineage>
        <taxon>Eukaryota</taxon>
        <taxon>Fungi</taxon>
        <taxon>Dikarya</taxon>
        <taxon>Ascomycota</taxon>
        <taxon>Pezizomycotina</taxon>
        <taxon>Sordariomycetes</taxon>
        <taxon>Hypocreomycetidae</taxon>
        <taxon>Glomerellales</taxon>
        <taxon>Glomerellaceae</taxon>
        <taxon>Colletotrichum</taxon>
        <taxon>Colletotrichum acutatum species complex</taxon>
    </lineage>
</organism>
<feature type="signal peptide" evidence="1">
    <location>
        <begin position="1"/>
        <end position="16"/>
    </location>
</feature>
<dbReference type="RefSeq" id="XP_060343775.1">
    <property type="nucleotide sequence ID" value="XM_060497382.1"/>
</dbReference>
<dbReference type="Proteomes" id="UP001241169">
    <property type="component" value="Unassembled WGS sequence"/>
</dbReference>
<reference evidence="2 3" key="1">
    <citation type="submission" date="2016-10" db="EMBL/GenBank/DDBJ databases">
        <title>The genome sequence of Colletotrichum fioriniae PJ7.</title>
        <authorList>
            <person name="Baroncelli R."/>
        </authorList>
    </citation>
    <scope>NUCLEOTIDE SEQUENCE [LARGE SCALE GENOMIC DNA]</scope>
    <source>
        <strain evidence="2 3">IMI 384185</strain>
    </source>
</reference>
<dbReference type="GeneID" id="85381281"/>
<protein>
    <submittedName>
        <fullName evidence="2">Uncharacterized protein</fullName>
    </submittedName>
</protein>
<dbReference type="EMBL" id="MOPA01000012">
    <property type="protein sequence ID" value="KAK1526600.1"/>
    <property type="molecule type" value="Genomic_DNA"/>
</dbReference>
<comment type="caution">
    <text evidence="2">The sequence shown here is derived from an EMBL/GenBank/DDBJ whole genome shotgun (WGS) entry which is preliminary data.</text>
</comment>
<proteinExistence type="predicted"/>
<evidence type="ECO:0000313" key="3">
    <source>
        <dbReference type="Proteomes" id="UP001241169"/>
    </source>
</evidence>
<feature type="chain" id="PRO_5045555788" evidence="1">
    <location>
        <begin position="17"/>
        <end position="81"/>
    </location>
</feature>
<keyword evidence="1" id="KW-0732">Signal</keyword>
<gene>
    <name evidence="2" type="ORF">CPAR01_13128</name>
</gene>
<name>A0ABQ9S5U5_9PEZI</name>
<sequence>MKSLAVLAALIAVISAAVLRSVNGNGGDLFKRQDNCRTADSSFLTSVDFCNDNDPFFTRCCDGLKCVVENDPSIGRTKVCR</sequence>
<keyword evidence="3" id="KW-1185">Reference proteome</keyword>
<evidence type="ECO:0000313" key="2">
    <source>
        <dbReference type="EMBL" id="KAK1526600.1"/>
    </source>
</evidence>